<evidence type="ECO:0000313" key="3">
    <source>
        <dbReference type="Proteomes" id="UP000033804"/>
    </source>
</evidence>
<dbReference type="OrthoDB" id="35837at10239"/>
<feature type="coiled-coil region" evidence="1">
    <location>
        <begin position="49"/>
        <end position="121"/>
    </location>
</feature>
<reference evidence="2 3" key="1">
    <citation type="journal article" date="2015" name="J. Virol.">
        <title>Sinorhizobium meliloti Phage ?M9 Defines a New Group of T4 Superfamily Phages with Unusual Genomic Features but a Common T=16 Capsid.</title>
        <authorList>
            <person name="Johnson M.C."/>
            <person name="Tatum K.B."/>
            <person name="Lynn J.S."/>
            <person name="Brewer T.E."/>
            <person name="Lu S."/>
            <person name="Washburn B.K."/>
            <person name="Stroupe M.E."/>
            <person name="Jones K.M."/>
        </authorList>
    </citation>
    <scope>NUCLEOTIDE SEQUENCE [LARGE SCALE GENOMIC DNA]</scope>
</reference>
<keyword evidence="3" id="KW-1185">Reference proteome</keyword>
<organism evidence="2 3">
    <name type="scientific">Sinorhizobium phage phiM9</name>
    <dbReference type="NCBI Taxonomy" id="1636182"/>
    <lineage>
        <taxon>Viruses</taxon>
        <taxon>Duplodnaviria</taxon>
        <taxon>Heunggongvirae</taxon>
        <taxon>Uroviricota</taxon>
        <taxon>Caudoviricetes</taxon>
        <taxon>Pootjesviridae</taxon>
        <taxon>Emnonavirus</taxon>
        <taxon>Emnonavirus phiM9</taxon>
    </lineage>
</organism>
<dbReference type="KEGG" id="vg:26517821"/>
<proteinExistence type="predicted"/>
<dbReference type="RefSeq" id="YP_009189523.1">
    <property type="nucleotide sequence ID" value="NC_028676.1"/>
</dbReference>
<accession>A0A0F6THJ3</accession>
<keyword evidence="1" id="KW-0175">Coiled coil</keyword>
<dbReference type="GeneID" id="26517821"/>
<protein>
    <submittedName>
        <fullName evidence="2">Uncharacterized protein</fullName>
    </submittedName>
</protein>
<gene>
    <name evidence="2" type="ORF">Sm_phiM9_141</name>
</gene>
<name>A0A0F6THJ3_9CAUD</name>
<dbReference type="Proteomes" id="UP000033804">
    <property type="component" value="Segment"/>
</dbReference>
<evidence type="ECO:0000313" key="2">
    <source>
        <dbReference type="EMBL" id="AKE44769.1"/>
    </source>
</evidence>
<evidence type="ECO:0000256" key="1">
    <source>
        <dbReference type="SAM" id="Coils"/>
    </source>
</evidence>
<reference evidence="3" key="2">
    <citation type="submission" date="2015-03" db="EMBL/GenBank/DDBJ databases">
        <title>The genome and structure of Sinorhizobium meliloti phage phiM9.</title>
        <authorList>
            <person name="Johnson M.C."/>
            <person name="Tatum K.B."/>
            <person name="Lynn J.S."/>
            <person name="Brewer T.E."/>
            <person name="Washburn B.K."/>
            <person name="Stroupe M.E."/>
            <person name="Jones K.M."/>
        </authorList>
    </citation>
    <scope>NUCLEOTIDE SEQUENCE [LARGE SCALE GENOMIC DNA]</scope>
</reference>
<sequence>MDTYAIELRYYDYPDCNSSRMDWLPFNNDLMLVSATQEEIDAWLNERNSAIVARQIQEYEEEIKSKERTIESLEEKIKLIDEMGEATSSILELKKPHDGAIPRCREEIAKLRNKITDLETAELEKILRYGLVNRKWLAEKIEIEKLEDLNNRGEY</sequence>
<dbReference type="EMBL" id="KP881232">
    <property type="protein sequence ID" value="AKE44769.1"/>
    <property type="molecule type" value="Genomic_DNA"/>
</dbReference>